<sequence length="200" mass="21318" precursor="true">MKKLSLFSGFGRRSIMSISTASAMACPSMAETETSLSRHKHAVPRFRYVGRILTALSATALLTGGGWYYYQRSIAAPPVAVQASTAYISNDQLEAQYGVRVTLIGVSAVGGIVDFRYKLVDPAKAAALLHDPENAPVLTAVDSGLTLSPTKMGSRHHSQMGMKKGTAPFTFYPNVRNAVKAGTPVSVAFGKIKVEPIVAQ</sequence>
<dbReference type="EMBL" id="JH109152">
    <property type="protein sequence ID" value="EGW23201.1"/>
    <property type="molecule type" value="Genomic_DNA"/>
</dbReference>
<dbReference type="PROSITE" id="PS51257">
    <property type="entry name" value="PROKAR_LIPOPROTEIN"/>
    <property type="match status" value="1"/>
</dbReference>
<evidence type="ECO:0000256" key="1">
    <source>
        <dbReference type="SAM" id="SignalP"/>
    </source>
</evidence>
<feature type="signal peptide" evidence="1">
    <location>
        <begin position="1"/>
        <end position="23"/>
    </location>
</feature>
<dbReference type="Proteomes" id="UP000004664">
    <property type="component" value="Unassembled WGS sequence"/>
</dbReference>
<reference evidence="2 3" key="1">
    <citation type="submission" date="2011-06" db="EMBL/GenBank/DDBJ databases">
        <title>Genomic sequence of Methylobacter tundripaludum SV96.</title>
        <authorList>
            <consortium name="US DOE Joint Genome Institute"/>
            <person name="Lucas S."/>
            <person name="Han J."/>
            <person name="Lapidus A."/>
            <person name="Cheng J.-F."/>
            <person name="Goodwin L."/>
            <person name="Pitluck S."/>
            <person name="Held B."/>
            <person name="Detter J.C."/>
            <person name="Han C."/>
            <person name="Tapia R."/>
            <person name="Land M."/>
            <person name="Hauser L."/>
            <person name="Kyrpides N."/>
            <person name="Ivanova N."/>
            <person name="Ovchinnikova G."/>
            <person name="Pagani I."/>
            <person name="Klotz M.G."/>
            <person name="Dispirito A.A."/>
            <person name="Murrell J.C."/>
            <person name="Dunfield P."/>
            <person name="Kalyuzhnaya M.G."/>
            <person name="Svenning M."/>
            <person name="Trotsenko Y.A."/>
            <person name="Stein L.Y."/>
            <person name="Woyke T."/>
        </authorList>
    </citation>
    <scope>NUCLEOTIDE SEQUENCE [LARGE SCALE GENOMIC DNA]</scope>
    <source>
        <strain evidence="3">ATCC BAA-1195 / DSM 17260 / SV96</strain>
    </source>
</reference>
<dbReference type="AlphaFoldDB" id="G3IXE4"/>
<dbReference type="HOGENOM" id="CLU_1364897_0_0_6"/>
<name>G3IXE4_METTV</name>
<proteinExistence type="predicted"/>
<accession>G3IXE4</accession>
<evidence type="ECO:0000313" key="2">
    <source>
        <dbReference type="EMBL" id="EGW23201.1"/>
    </source>
</evidence>
<dbReference type="eggNOG" id="ENOG50334KB">
    <property type="taxonomic scope" value="Bacteria"/>
</dbReference>
<dbReference type="OrthoDB" id="7060294at2"/>
<gene>
    <name evidence="2" type="ORF">Mettu_2044</name>
</gene>
<organism evidence="2 3">
    <name type="scientific">Methylobacter tundripaludum (strain ATCC BAA-1195 / DSM 17260 / SV96)</name>
    <dbReference type="NCBI Taxonomy" id="697282"/>
    <lineage>
        <taxon>Bacteria</taxon>
        <taxon>Pseudomonadati</taxon>
        <taxon>Pseudomonadota</taxon>
        <taxon>Gammaproteobacteria</taxon>
        <taxon>Methylococcales</taxon>
        <taxon>Methylococcaceae</taxon>
        <taxon>Methylobacter</taxon>
    </lineage>
</organism>
<feature type="chain" id="PRO_5003445608" evidence="1">
    <location>
        <begin position="24"/>
        <end position="200"/>
    </location>
</feature>
<keyword evidence="1" id="KW-0732">Signal</keyword>
<protein>
    <submittedName>
        <fullName evidence="2">Uncharacterized protein</fullName>
    </submittedName>
</protein>
<dbReference type="RefSeq" id="WP_006891320.1">
    <property type="nucleotide sequence ID" value="NZ_JH109152.1"/>
</dbReference>
<keyword evidence="3" id="KW-1185">Reference proteome</keyword>
<dbReference type="STRING" id="697282.Mettu_2044"/>
<evidence type="ECO:0000313" key="3">
    <source>
        <dbReference type="Proteomes" id="UP000004664"/>
    </source>
</evidence>